<dbReference type="RefSeq" id="WP_091907260.1">
    <property type="nucleotide sequence ID" value="NZ_FNLO01000004.1"/>
</dbReference>
<dbReference type="Gene3D" id="3.40.50.300">
    <property type="entry name" value="P-loop containing nucleotide triphosphate hydrolases"/>
    <property type="match status" value="1"/>
</dbReference>
<dbReference type="InterPro" id="IPR020568">
    <property type="entry name" value="Ribosomal_Su5_D2-typ_SF"/>
</dbReference>
<gene>
    <name evidence="5" type="ORF">SAMN05216551_104308</name>
</gene>
<dbReference type="InterPro" id="IPR027417">
    <property type="entry name" value="P-loop_NTPase"/>
</dbReference>
<dbReference type="PROSITE" id="PS50051">
    <property type="entry name" value="MCM_2"/>
    <property type="match status" value="1"/>
</dbReference>
<accession>A0A1H2PNK3</accession>
<dbReference type="Pfam" id="PF13541">
    <property type="entry name" value="ChlI"/>
    <property type="match status" value="1"/>
</dbReference>
<dbReference type="InterPro" id="IPR001208">
    <property type="entry name" value="MCM_dom"/>
</dbReference>
<dbReference type="InterPro" id="IPR004482">
    <property type="entry name" value="Mg_chelat-rel"/>
</dbReference>
<keyword evidence="3" id="KW-0067">ATP-binding</keyword>
<reference evidence="6" key="1">
    <citation type="submission" date="2016-09" db="EMBL/GenBank/DDBJ databases">
        <authorList>
            <person name="Varghese N."/>
            <person name="Submissions S."/>
        </authorList>
    </citation>
    <scope>NUCLEOTIDE SEQUENCE [LARGE SCALE GENOMIC DNA]</scope>
    <source>
        <strain evidence="6">JS23</strain>
    </source>
</reference>
<dbReference type="InterPro" id="IPR045006">
    <property type="entry name" value="CHLI-like"/>
</dbReference>
<dbReference type="InterPro" id="IPR025158">
    <property type="entry name" value="Mg_chelat-rel_C"/>
</dbReference>
<dbReference type="Proteomes" id="UP000243719">
    <property type="component" value="Unassembled WGS sequence"/>
</dbReference>
<proteinExistence type="inferred from homology"/>
<dbReference type="SMART" id="SM00382">
    <property type="entry name" value="AAA"/>
    <property type="match status" value="1"/>
</dbReference>
<organism evidence="5 6">
    <name type="scientific">Chitinasiproducens palmae</name>
    <dbReference type="NCBI Taxonomy" id="1770053"/>
    <lineage>
        <taxon>Bacteria</taxon>
        <taxon>Pseudomonadati</taxon>
        <taxon>Pseudomonadota</taxon>
        <taxon>Betaproteobacteria</taxon>
        <taxon>Burkholderiales</taxon>
        <taxon>Burkholderiaceae</taxon>
        <taxon>Chitinasiproducens</taxon>
    </lineage>
</organism>
<dbReference type="PANTHER" id="PTHR32039">
    <property type="entry name" value="MAGNESIUM-CHELATASE SUBUNIT CHLI"/>
    <property type="match status" value="1"/>
</dbReference>
<dbReference type="Pfam" id="PF13335">
    <property type="entry name" value="Mg_chelatase_C"/>
    <property type="match status" value="1"/>
</dbReference>
<evidence type="ECO:0000256" key="1">
    <source>
        <dbReference type="ARBA" id="ARBA00006354"/>
    </source>
</evidence>
<dbReference type="NCBIfam" id="TIGR00368">
    <property type="entry name" value="YifB family Mg chelatase-like AAA ATPase"/>
    <property type="match status" value="1"/>
</dbReference>
<dbReference type="SUPFAM" id="SSF52540">
    <property type="entry name" value="P-loop containing nucleoside triphosphate hydrolases"/>
    <property type="match status" value="1"/>
</dbReference>
<name>A0A1H2PNK3_9BURK</name>
<dbReference type="OrthoDB" id="9813147at2"/>
<dbReference type="InterPro" id="IPR014721">
    <property type="entry name" value="Ribsml_uS5_D2-typ_fold_subgr"/>
</dbReference>
<dbReference type="Gene3D" id="3.30.230.10">
    <property type="match status" value="1"/>
</dbReference>
<dbReference type="PRINTS" id="PR01657">
    <property type="entry name" value="MCMFAMILY"/>
</dbReference>
<dbReference type="GO" id="GO:0003677">
    <property type="term" value="F:DNA binding"/>
    <property type="evidence" value="ECO:0007669"/>
    <property type="project" value="InterPro"/>
</dbReference>
<dbReference type="STRING" id="1770053.SAMN05216551_104308"/>
<dbReference type="AlphaFoldDB" id="A0A1H2PNK3"/>
<dbReference type="InterPro" id="IPR000523">
    <property type="entry name" value="Mg_chelatse_chII-like_cat_dom"/>
</dbReference>
<keyword evidence="6" id="KW-1185">Reference proteome</keyword>
<feature type="domain" description="MCM C-terminal AAA(+) ATPase" evidence="4">
    <location>
        <begin position="305"/>
        <end position="400"/>
    </location>
</feature>
<keyword evidence="2" id="KW-0547">Nucleotide-binding</keyword>
<evidence type="ECO:0000313" key="6">
    <source>
        <dbReference type="Proteomes" id="UP000243719"/>
    </source>
</evidence>
<dbReference type="InterPro" id="IPR003593">
    <property type="entry name" value="AAA+_ATPase"/>
</dbReference>
<sequence length="514" mass="54074">MTVAVVNSRAISAAEAPEVRVEVHLANGLPAFTVVGLADTEVRESRERVRAALQTCGFTFPAQRITVSLAPADLPKESGRFDLPIALGVLCASGQLPPTAVANAEFAGELSLTGELRPIRGALAMACAIARQYPGAQRPTLFLPSPSAAEAALASSVAVFGACGLLDLCAHLRHAGSPAATDSSPVTRVDAGAALLAAPTPPPAPDLAEVVGQAAVRRGLEIAAAGGHHALMMGPPGAGKSMLAARLPGILPPMTDAEALEAGALISLTRPGAVAEHWRRRPFRAPHHSSSAAALVGGGNPPRPGEVTLAHHGVLFLDELPEFDRRVLDMLREPLERGCIQIARAGHSATFPACCQLVAAMNPCPCGWSGDPSGRCRCTPEKAERYRRRVSGPLLDRIDLHLEVSPVAVRDLRPGARHAESSATVAARVRHAHRRQLARQPVCNARLSPPDLDRHACLDADGMRLLEAACERMHSSARGHAQIRKVARSIADLAGADAIGVQHLAEAIQYRRWC</sequence>
<dbReference type="Pfam" id="PF01078">
    <property type="entry name" value="Mg_chelatase"/>
    <property type="match status" value="1"/>
</dbReference>
<dbReference type="PANTHER" id="PTHR32039:SF7">
    <property type="entry name" value="COMPETENCE PROTEIN COMM"/>
    <property type="match status" value="1"/>
</dbReference>
<comment type="similarity">
    <text evidence="1">Belongs to the Mg-chelatase subunits D/I family. ComM subfamily.</text>
</comment>
<protein>
    <submittedName>
        <fullName evidence="5">Magnesium chelatase family protein</fullName>
    </submittedName>
</protein>
<evidence type="ECO:0000259" key="4">
    <source>
        <dbReference type="PROSITE" id="PS50051"/>
    </source>
</evidence>
<dbReference type="GO" id="GO:0005524">
    <property type="term" value="F:ATP binding"/>
    <property type="evidence" value="ECO:0007669"/>
    <property type="project" value="UniProtKB-KW"/>
</dbReference>
<evidence type="ECO:0000256" key="3">
    <source>
        <dbReference type="ARBA" id="ARBA00022840"/>
    </source>
</evidence>
<evidence type="ECO:0000313" key="5">
    <source>
        <dbReference type="EMBL" id="SDV48264.1"/>
    </source>
</evidence>
<evidence type="ECO:0000256" key="2">
    <source>
        <dbReference type="ARBA" id="ARBA00022741"/>
    </source>
</evidence>
<dbReference type="EMBL" id="FNLO01000004">
    <property type="protein sequence ID" value="SDV48264.1"/>
    <property type="molecule type" value="Genomic_DNA"/>
</dbReference>
<dbReference type="SUPFAM" id="SSF54211">
    <property type="entry name" value="Ribosomal protein S5 domain 2-like"/>
    <property type="match status" value="1"/>
</dbReference>